<dbReference type="AlphaFoldDB" id="A0A1N7RY59"/>
<sequence length="89" mass="9942">MHIREDLHNQGYVGRSVGCGSLATTLLDRMSPQMHARRGRPERQTGPEIRAMNVANPPGAARDEARRIATTPEYKESCGERKVDILDIE</sequence>
<dbReference type="Proteomes" id="UP000187012">
    <property type="component" value="Unassembled WGS sequence"/>
</dbReference>
<name>A0A1N7RY59_9BURK</name>
<reference evidence="1 2" key="1">
    <citation type="submission" date="2016-12" db="EMBL/GenBank/DDBJ databases">
        <authorList>
            <person name="Song W.-J."/>
            <person name="Kurnit D.M."/>
        </authorList>
    </citation>
    <scope>NUCLEOTIDE SEQUENCE [LARGE SCALE GENOMIC DNA]</scope>
    <source>
        <strain evidence="1 2">STM7296</strain>
    </source>
</reference>
<protein>
    <submittedName>
        <fullName evidence="1">Uncharacterized protein</fullName>
    </submittedName>
</protein>
<dbReference type="RefSeq" id="WP_094779685.1">
    <property type="nucleotide sequence ID" value="NZ_CYGX02000024.1"/>
</dbReference>
<accession>A0A1N7RY59</accession>
<evidence type="ECO:0000313" key="2">
    <source>
        <dbReference type="Proteomes" id="UP000187012"/>
    </source>
</evidence>
<dbReference type="EMBL" id="CYGX02000024">
    <property type="protein sequence ID" value="SIT40068.1"/>
    <property type="molecule type" value="Genomic_DNA"/>
</dbReference>
<evidence type="ECO:0000313" key="1">
    <source>
        <dbReference type="EMBL" id="SIT40068.1"/>
    </source>
</evidence>
<proteinExistence type="predicted"/>
<gene>
    <name evidence="1" type="ORF">BN2475_240050</name>
</gene>
<dbReference type="STRING" id="1247936.BN2475_240050"/>
<organism evidence="1 2">
    <name type="scientific">Paraburkholderia ribeironis</name>
    <dbReference type="NCBI Taxonomy" id="1247936"/>
    <lineage>
        <taxon>Bacteria</taxon>
        <taxon>Pseudomonadati</taxon>
        <taxon>Pseudomonadota</taxon>
        <taxon>Betaproteobacteria</taxon>
        <taxon>Burkholderiales</taxon>
        <taxon>Burkholderiaceae</taxon>
        <taxon>Paraburkholderia</taxon>
    </lineage>
</organism>
<dbReference type="OrthoDB" id="111180at2"/>
<keyword evidence="2" id="KW-1185">Reference proteome</keyword>